<feature type="transmembrane region" description="Helical" evidence="1">
    <location>
        <begin position="73"/>
        <end position="92"/>
    </location>
</feature>
<dbReference type="Proteomes" id="UP000031561">
    <property type="component" value="Unassembled WGS sequence"/>
</dbReference>
<comment type="caution">
    <text evidence="2">The sequence shown here is derived from an EMBL/GenBank/DDBJ whole genome shotgun (WGS) entry which is preliminary data.</text>
</comment>
<dbReference type="RefSeq" id="WP_166277488.1">
    <property type="nucleotide sequence ID" value="NZ_JTHE03000106.1"/>
</dbReference>
<dbReference type="Pfam" id="PF12966">
    <property type="entry name" value="AtpR"/>
    <property type="match status" value="1"/>
</dbReference>
<dbReference type="EMBL" id="JTHE03000106">
    <property type="protein sequence ID" value="MCM1984938.1"/>
    <property type="molecule type" value="Genomic_DNA"/>
</dbReference>
<dbReference type="InterPro" id="IPR017581">
    <property type="entry name" value="AtpR-like"/>
</dbReference>
<evidence type="ECO:0000313" key="2">
    <source>
        <dbReference type="EMBL" id="MCM1984938.1"/>
    </source>
</evidence>
<feature type="transmembrane region" description="Helical" evidence="1">
    <location>
        <begin position="40"/>
        <end position="61"/>
    </location>
</feature>
<keyword evidence="1" id="KW-0472">Membrane</keyword>
<gene>
    <name evidence="2" type="ORF">QQ91_0019115</name>
</gene>
<evidence type="ECO:0000313" key="3">
    <source>
        <dbReference type="Proteomes" id="UP000031561"/>
    </source>
</evidence>
<dbReference type="NCBIfam" id="TIGR03165">
    <property type="entry name" value="F1F0_chp_2"/>
    <property type="match status" value="1"/>
</dbReference>
<evidence type="ECO:0000256" key="1">
    <source>
        <dbReference type="SAM" id="Phobius"/>
    </source>
</evidence>
<sequence>MIHLPIPLILTLVWGGLLGLLYFGGLWWTVREIHRAKRPFLRVAVSYLLRLGAVLGGFHLILQRAESPQILPLLLLSFVGFLGSRTLLIQALRPRDRPKT</sequence>
<dbReference type="AlphaFoldDB" id="A0ABD4T915"/>
<feature type="transmembrane region" description="Helical" evidence="1">
    <location>
        <begin position="6"/>
        <end position="28"/>
    </location>
</feature>
<name>A0ABD4T915_9CYAN</name>
<reference evidence="2 3" key="1">
    <citation type="journal article" date="2015" name="Genome Announc.">
        <title>Draft Genome Sequence of Filamentous Marine Cyanobacterium Lyngbya confervoides Strain BDU141951.</title>
        <authorList>
            <person name="Chandrababunaidu M.M."/>
            <person name="Sen D."/>
            <person name="Tripathy S."/>
        </authorList>
    </citation>
    <scope>NUCLEOTIDE SEQUENCE [LARGE SCALE GENOMIC DNA]</scope>
    <source>
        <strain evidence="2 3">BDU141951</strain>
    </source>
</reference>
<keyword evidence="3" id="KW-1185">Reference proteome</keyword>
<organism evidence="2 3">
    <name type="scientific">Lyngbya confervoides BDU141951</name>
    <dbReference type="NCBI Taxonomy" id="1574623"/>
    <lineage>
        <taxon>Bacteria</taxon>
        <taxon>Bacillati</taxon>
        <taxon>Cyanobacteriota</taxon>
        <taxon>Cyanophyceae</taxon>
        <taxon>Oscillatoriophycideae</taxon>
        <taxon>Oscillatoriales</taxon>
        <taxon>Microcoleaceae</taxon>
        <taxon>Lyngbya</taxon>
    </lineage>
</organism>
<keyword evidence="1" id="KW-0812">Transmembrane</keyword>
<proteinExistence type="predicted"/>
<accession>A0ABD4T915</accession>
<keyword evidence="1" id="KW-1133">Transmembrane helix</keyword>
<protein>
    <submittedName>
        <fullName evidence="2">ATP synthase subunit I</fullName>
    </submittedName>
</protein>